<evidence type="ECO:0000313" key="1">
    <source>
        <dbReference type="EMBL" id="ACF46575.1"/>
    </source>
</evidence>
<reference evidence="1" key="1">
    <citation type="submission" date="2008-06" db="EMBL/GenBank/DDBJ databases">
        <title>Complete sequence of chromosome of Prosthecochloris aestuarii DSM 271.</title>
        <authorList>
            <consortium name="US DOE Joint Genome Institute"/>
            <person name="Lucas S."/>
            <person name="Copeland A."/>
            <person name="Lapidus A."/>
            <person name="Glavina del Rio T."/>
            <person name="Dalin E."/>
            <person name="Tice H."/>
            <person name="Bruce D."/>
            <person name="Goodwin L."/>
            <person name="Pitluck S."/>
            <person name="Schmutz J."/>
            <person name="Larimer F."/>
            <person name="Land M."/>
            <person name="Hauser L."/>
            <person name="Kyrpides N."/>
            <person name="Anderson I."/>
            <person name="Liu Z."/>
            <person name="Li T."/>
            <person name="Zhao F."/>
            <person name="Overmann J."/>
            <person name="Bryant D.A."/>
            <person name="Richardson P."/>
        </authorList>
    </citation>
    <scope>NUCLEOTIDE SEQUENCE [LARGE SCALE GENOMIC DNA]</scope>
    <source>
        <strain evidence="1">DSM 271</strain>
    </source>
</reference>
<dbReference type="STRING" id="290512.Paes_1557"/>
<organism evidence="1 2">
    <name type="scientific">Prosthecochloris aestuarii (strain DSM 271 / SK 413)</name>
    <dbReference type="NCBI Taxonomy" id="290512"/>
    <lineage>
        <taxon>Bacteria</taxon>
        <taxon>Pseudomonadati</taxon>
        <taxon>Chlorobiota</taxon>
        <taxon>Chlorobiia</taxon>
        <taxon>Chlorobiales</taxon>
        <taxon>Chlorobiaceae</taxon>
        <taxon>Prosthecochloris</taxon>
    </lineage>
</organism>
<sequence>MPTGLIMRMTGCALYARDKDHRKDHDKEYCKNDDRRDHNTRTIAMNTGMTIAGMRKIIVKNL</sequence>
<dbReference type="AlphaFoldDB" id="B4S9A5"/>
<dbReference type="KEGG" id="paa:Paes_1557"/>
<protein>
    <submittedName>
        <fullName evidence="1">Uncharacterized protein</fullName>
    </submittedName>
</protein>
<proteinExistence type="predicted"/>
<keyword evidence="2" id="KW-1185">Reference proteome</keyword>
<name>B4S9A5_PROA2</name>
<evidence type="ECO:0000313" key="2">
    <source>
        <dbReference type="Proteomes" id="UP000002725"/>
    </source>
</evidence>
<accession>B4S9A5</accession>
<gene>
    <name evidence="1" type="ordered locus">Paes_1557</name>
</gene>
<dbReference type="EMBL" id="CP001108">
    <property type="protein sequence ID" value="ACF46575.1"/>
    <property type="molecule type" value="Genomic_DNA"/>
</dbReference>
<dbReference type="Proteomes" id="UP000002725">
    <property type="component" value="Chromosome"/>
</dbReference>
<dbReference type="HOGENOM" id="CLU_2900537_0_0_10"/>